<proteinExistence type="predicted"/>
<feature type="transmembrane region" description="Helical" evidence="7">
    <location>
        <begin position="351"/>
        <end position="372"/>
    </location>
</feature>
<keyword evidence="10" id="KW-1185">Reference proteome</keyword>
<evidence type="ECO:0000256" key="3">
    <source>
        <dbReference type="ARBA" id="ARBA00022475"/>
    </source>
</evidence>
<feature type="transmembrane region" description="Helical" evidence="7">
    <location>
        <begin position="379"/>
        <end position="398"/>
    </location>
</feature>
<dbReference type="SUPFAM" id="SSF103473">
    <property type="entry name" value="MFS general substrate transporter"/>
    <property type="match status" value="1"/>
</dbReference>
<reference evidence="9 10" key="1">
    <citation type="journal article" date="2019" name="Int. J. Syst. Evol. Microbiol.">
        <title>The Global Catalogue of Microorganisms (GCM) 10K type strain sequencing project: providing services to taxonomists for standard genome sequencing and annotation.</title>
        <authorList>
            <consortium name="The Broad Institute Genomics Platform"/>
            <consortium name="The Broad Institute Genome Sequencing Center for Infectious Disease"/>
            <person name="Wu L."/>
            <person name="Ma J."/>
        </authorList>
    </citation>
    <scope>NUCLEOTIDE SEQUENCE [LARGE SCALE GENOMIC DNA]</scope>
    <source>
        <strain evidence="9 10">JCM 14560</strain>
    </source>
</reference>
<evidence type="ECO:0000259" key="8">
    <source>
        <dbReference type="PROSITE" id="PS50850"/>
    </source>
</evidence>
<dbReference type="InterPro" id="IPR036259">
    <property type="entry name" value="MFS_trans_sf"/>
</dbReference>
<evidence type="ECO:0000313" key="10">
    <source>
        <dbReference type="Proteomes" id="UP001422759"/>
    </source>
</evidence>
<feature type="transmembrane region" description="Helical" evidence="7">
    <location>
        <begin position="261"/>
        <end position="282"/>
    </location>
</feature>
<keyword evidence="3" id="KW-1003">Cell membrane</keyword>
<keyword evidence="4 7" id="KW-0812">Transmembrane</keyword>
<protein>
    <submittedName>
        <fullName evidence="9">MFS transporter</fullName>
    </submittedName>
</protein>
<keyword evidence="6 7" id="KW-0472">Membrane</keyword>
<dbReference type="Gene3D" id="1.20.1250.20">
    <property type="entry name" value="MFS general substrate transporter like domains"/>
    <property type="match status" value="1"/>
</dbReference>
<dbReference type="Pfam" id="PF05977">
    <property type="entry name" value="MFS_3"/>
    <property type="match status" value="1"/>
</dbReference>
<evidence type="ECO:0000313" key="9">
    <source>
        <dbReference type="EMBL" id="GAA2144253.1"/>
    </source>
</evidence>
<gene>
    <name evidence="9" type="ORF">GCM10009760_31580</name>
</gene>
<evidence type="ECO:0000256" key="7">
    <source>
        <dbReference type="SAM" id="Phobius"/>
    </source>
</evidence>
<name>A0ABN2ZLW1_9ACTN</name>
<comment type="subcellular location">
    <subcellularLocation>
        <location evidence="1">Cell membrane</location>
        <topology evidence="1">Multi-pass membrane protein</topology>
    </subcellularLocation>
</comment>
<dbReference type="PROSITE" id="PS50850">
    <property type="entry name" value="MFS"/>
    <property type="match status" value="1"/>
</dbReference>
<feature type="transmembrane region" description="Helical" evidence="7">
    <location>
        <begin position="294"/>
        <end position="322"/>
    </location>
</feature>
<feature type="transmembrane region" description="Helical" evidence="7">
    <location>
        <begin position="149"/>
        <end position="176"/>
    </location>
</feature>
<dbReference type="PANTHER" id="PTHR23513:SF6">
    <property type="entry name" value="MAJOR FACILITATOR SUPERFAMILY ASSOCIATED DOMAIN-CONTAINING PROTEIN"/>
    <property type="match status" value="1"/>
</dbReference>
<feature type="transmembrane region" description="Helical" evidence="7">
    <location>
        <begin position="74"/>
        <end position="100"/>
    </location>
</feature>
<evidence type="ECO:0000256" key="4">
    <source>
        <dbReference type="ARBA" id="ARBA00022692"/>
    </source>
</evidence>
<feature type="domain" description="Major facilitator superfamily (MFS) profile" evidence="8">
    <location>
        <begin position="225"/>
        <end position="408"/>
    </location>
</feature>
<dbReference type="PANTHER" id="PTHR23513">
    <property type="entry name" value="INTEGRAL MEMBRANE EFFLUX PROTEIN-RELATED"/>
    <property type="match status" value="1"/>
</dbReference>
<keyword evidence="5 7" id="KW-1133">Transmembrane helix</keyword>
<accession>A0ABN2ZLW1</accession>
<comment type="caution">
    <text evidence="9">The sequence shown here is derived from an EMBL/GenBank/DDBJ whole genome shotgun (WGS) entry which is preliminary data.</text>
</comment>
<dbReference type="CDD" id="cd06173">
    <property type="entry name" value="MFS_MefA_like"/>
    <property type="match status" value="1"/>
</dbReference>
<sequence>MVWTSVTVSSLGDGMRFVALPLLAARVSGDPRQVALVALVEQLPWLLLGLPAGALADRLDRRRMLWTVDAARTVLVGALAVTVALDATSVALLAVAGFLLGCGQTLYNGAWSGIVPALVEPGDRIRANSRIQAGALITDTLIGTPLGTLLFAVAAAAPFAVDTASFAVAALLVAFLPGDFRPAVSSSAVSSSGASTLGLPAAPARSTLRRDMAEGVRWLWRHRLLRRLCAVSAASNLVGAGLIAILVLYAREALGLRPFGFGLLVAAFAVGGLAGTALTQALAARLGTGRTLRLAVLVSAVAAVGAGTAHSGVAAGCFIAAYGSASLIWNTTAVSLRQSLVPAELLGRVGMAYQMASNGAGALGAAVSGLLAHSFGLRAPFLAGAALLLLAALASGRLGPAAPATRTA</sequence>
<keyword evidence="2" id="KW-0813">Transport</keyword>
<dbReference type="InterPro" id="IPR020846">
    <property type="entry name" value="MFS_dom"/>
</dbReference>
<dbReference type="InterPro" id="IPR010290">
    <property type="entry name" value="TM_effector"/>
</dbReference>
<evidence type="ECO:0000256" key="5">
    <source>
        <dbReference type="ARBA" id="ARBA00022989"/>
    </source>
</evidence>
<dbReference type="Proteomes" id="UP001422759">
    <property type="component" value="Unassembled WGS sequence"/>
</dbReference>
<dbReference type="EMBL" id="BAAANT010000015">
    <property type="protein sequence ID" value="GAA2144253.1"/>
    <property type="molecule type" value="Genomic_DNA"/>
</dbReference>
<evidence type="ECO:0000256" key="2">
    <source>
        <dbReference type="ARBA" id="ARBA00022448"/>
    </source>
</evidence>
<feature type="transmembrane region" description="Helical" evidence="7">
    <location>
        <begin position="228"/>
        <end position="249"/>
    </location>
</feature>
<feature type="transmembrane region" description="Helical" evidence="7">
    <location>
        <begin position="34"/>
        <end position="53"/>
    </location>
</feature>
<evidence type="ECO:0000256" key="1">
    <source>
        <dbReference type="ARBA" id="ARBA00004651"/>
    </source>
</evidence>
<evidence type="ECO:0000256" key="6">
    <source>
        <dbReference type="ARBA" id="ARBA00023136"/>
    </source>
</evidence>
<organism evidence="9 10">
    <name type="scientific">Kitasatospora kazusensis</name>
    <dbReference type="NCBI Taxonomy" id="407974"/>
    <lineage>
        <taxon>Bacteria</taxon>
        <taxon>Bacillati</taxon>
        <taxon>Actinomycetota</taxon>
        <taxon>Actinomycetes</taxon>
        <taxon>Kitasatosporales</taxon>
        <taxon>Streptomycetaceae</taxon>
        <taxon>Kitasatospora</taxon>
    </lineage>
</organism>